<dbReference type="RefSeq" id="WP_184689312.1">
    <property type="nucleotide sequence ID" value="NZ_JACHJN010000002.1"/>
</dbReference>
<comment type="caution">
    <text evidence="1">The sequence shown here is derived from an EMBL/GenBank/DDBJ whole genome shotgun (WGS) entry which is preliminary data.</text>
</comment>
<evidence type="ECO:0000313" key="2">
    <source>
        <dbReference type="Proteomes" id="UP000547510"/>
    </source>
</evidence>
<proteinExistence type="predicted"/>
<protein>
    <submittedName>
        <fullName evidence="1">Uncharacterized protein</fullName>
    </submittedName>
</protein>
<accession>A0A841CF73</accession>
<sequence>MRSQRRSKWAAGLRVIVVDPGDRPAVAWWALLPPSGGLGDGCAPAARWASGPARLNCSGSGIRRVGGRIRVILTGDRVRLAGPAETLREGGLIV</sequence>
<evidence type="ECO:0000313" key="1">
    <source>
        <dbReference type="EMBL" id="MBB5954807.1"/>
    </source>
</evidence>
<reference evidence="1 2" key="1">
    <citation type="submission" date="2020-08" db="EMBL/GenBank/DDBJ databases">
        <title>Genomic Encyclopedia of Type Strains, Phase III (KMG-III): the genomes of soil and plant-associated and newly described type strains.</title>
        <authorList>
            <person name="Whitman W."/>
        </authorList>
    </citation>
    <scope>NUCLEOTIDE SEQUENCE [LARGE SCALE GENOMIC DNA]</scope>
    <source>
        <strain evidence="1 2">CECT 8640</strain>
    </source>
</reference>
<keyword evidence="2" id="KW-1185">Reference proteome</keyword>
<organism evidence="1 2">
    <name type="scientific">Saccharothrix tamanrassetensis</name>
    <dbReference type="NCBI Taxonomy" id="1051531"/>
    <lineage>
        <taxon>Bacteria</taxon>
        <taxon>Bacillati</taxon>
        <taxon>Actinomycetota</taxon>
        <taxon>Actinomycetes</taxon>
        <taxon>Pseudonocardiales</taxon>
        <taxon>Pseudonocardiaceae</taxon>
        <taxon>Saccharothrix</taxon>
    </lineage>
</organism>
<name>A0A841CF73_9PSEU</name>
<gene>
    <name evidence="1" type="ORF">FHS29_001377</name>
</gene>
<dbReference type="AlphaFoldDB" id="A0A841CF73"/>
<dbReference type="Proteomes" id="UP000547510">
    <property type="component" value="Unassembled WGS sequence"/>
</dbReference>
<dbReference type="EMBL" id="JACHJN010000002">
    <property type="protein sequence ID" value="MBB5954807.1"/>
    <property type="molecule type" value="Genomic_DNA"/>
</dbReference>